<proteinExistence type="predicted"/>
<evidence type="ECO:0000313" key="2">
    <source>
        <dbReference type="EMBL" id="CAD5112030.1"/>
    </source>
</evidence>
<reference evidence="2 3" key="1">
    <citation type="submission" date="2020-08" db="EMBL/GenBank/DDBJ databases">
        <authorList>
            <person name="Hejnol A."/>
        </authorList>
    </citation>
    <scope>NUCLEOTIDE SEQUENCE [LARGE SCALE GENOMIC DNA]</scope>
</reference>
<accession>A0A7I8V9Y6</accession>
<keyword evidence="1" id="KW-0175">Coiled coil</keyword>
<feature type="coiled-coil region" evidence="1">
    <location>
        <begin position="38"/>
        <end position="108"/>
    </location>
</feature>
<organism evidence="2 3">
    <name type="scientific">Dimorphilus gyrociliatus</name>
    <dbReference type="NCBI Taxonomy" id="2664684"/>
    <lineage>
        <taxon>Eukaryota</taxon>
        <taxon>Metazoa</taxon>
        <taxon>Spiralia</taxon>
        <taxon>Lophotrochozoa</taxon>
        <taxon>Annelida</taxon>
        <taxon>Polychaeta</taxon>
        <taxon>Polychaeta incertae sedis</taxon>
        <taxon>Dinophilidae</taxon>
        <taxon>Dimorphilus</taxon>
    </lineage>
</organism>
<dbReference type="AlphaFoldDB" id="A0A7I8V9Y6"/>
<keyword evidence="3" id="KW-1185">Reference proteome</keyword>
<protein>
    <submittedName>
        <fullName evidence="2">DgyrCDS1280</fullName>
    </submittedName>
</protein>
<dbReference type="EMBL" id="CAJFCJ010000002">
    <property type="protein sequence ID" value="CAD5112030.1"/>
    <property type="molecule type" value="Genomic_DNA"/>
</dbReference>
<gene>
    <name evidence="2" type="ORF">DGYR_LOCUS1239</name>
</gene>
<evidence type="ECO:0000256" key="1">
    <source>
        <dbReference type="SAM" id="Coils"/>
    </source>
</evidence>
<sequence length="188" mass="21890">MSNIEKLFEDLCEFEACHARTTINSATAEKLFELMYGIRKKMEELDSLKNAASEVKQNVSELMNDVEDSIDTETTSLERSGESLTQFKNSHEKQIEALNRDLIAKNDEINIRKGKIQANEVKLKRTQEFTVILKRMYELLTKTRLEYAKNGEYRGLAISNGKIRPFDINMKEHKEEYMSDLLWNTIIE</sequence>
<comment type="caution">
    <text evidence="2">The sequence shown here is derived from an EMBL/GenBank/DDBJ whole genome shotgun (WGS) entry which is preliminary data.</text>
</comment>
<name>A0A7I8V9Y6_9ANNE</name>
<evidence type="ECO:0000313" key="3">
    <source>
        <dbReference type="Proteomes" id="UP000549394"/>
    </source>
</evidence>
<dbReference type="Proteomes" id="UP000549394">
    <property type="component" value="Unassembled WGS sequence"/>
</dbReference>